<evidence type="ECO:0000256" key="4">
    <source>
        <dbReference type="ARBA" id="ARBA00023043"/>
    </source>
</evidence>
<dbReference type="PRINTS" id="PR01415">
    <property type="entry name" value="ANKYRIN"/>
</dbReference>
<evidence type="ECO:0000259" key="8">
    <source>
        <dbReference type="Pfam" id="PF25520"/>
    </source>
</evidence>
<feature type="compositionally biased region" description="Low complexity" evidence="6">
    <location>
        <begin position="1271"/>
        <end position="1285"/>
    </location>
</feature>
<dbReference type="SUPFAM" id="SSF48403">
    <property type="entry name" value="Ankyrin repeat"/>
    <property type="match status" value="2"/>
</dbReference>
<feature type="repeat" description="ANK" evidence="5">
    <location>
        <begin position="925"/>
        <end position="957"/>
    </location>
</feature>
<dbReference type="Pfam" id="PF25521">
    <property type="entry name" value="WHD_TANC1"/>
    <property type="match status" value="1"/>
</dbReference>
<feature type="repeat" description="ANK" evidence="5">
    <location>
        <begin position="1080"/>
        <end position="1112"/>
    </location>
</feature>
<evidence type="ECO:0008006" key="12">
    <source>
        <dbReference type="Google" id="ProtNLM"/>
    </source>
</evidence>
<keyword evidence="3" id="KW-0802">TPR repeat</keyword>
<dbReference type="SMART" id="SM00248">
    <property type="entry name" value="ANK"/>
    <property type="match status" value="17"/>
</dbReference>
<feature type="repeat" description="ANK" evidence="5">
    <location>
        <begin position="859"/>
        <end position="891"/>
    </location>
</feature>
<protein>
    <recommendedName>
        <fullName evidence="12">Orc1-like AAA ATPase domain-containing protein</fullName>
    </recommendedName>
</protein>
<evidence type="ECO:0000256" key="1">
    <source>
        <dbReference type="ARBA" id="ARBA00022553"/>
    </source>
</evidence>
<gene>
    <name evidence="10" type="ORF">CLODIP_2_CD05105</name>
</gene>
<dbReference type="EMBL" id="CADEPI010000131">
    <property type="protein sequence ID" value="CAB3376734.1"/>
    <property type="molecule type" value="Genomic_DNA"/>
</dbReference>
<evidence type="ECO:0000256" key="5">
    <source>
        <dbReference type="PROSITE-ProRule" id="PRU00023"/>
    </source>
</evidence>
<feature type="domain" description="TANC1/2-like AAA+ ATPase lid" evidence="8">
    <location>
        <begin position="238"/>
        <end position="322"/>
    </location>
</feature>
<feature type="repeat" description="ANK" evidence="5">
    <location>
        <begin position="623"/>
        <end position="655"/>
    </location>
</feature>
<sequence>MAESLLHGKRFYCREWAFMKLSHCLEQRHASKAGGALILGGAGCGKTALCCELVWPSVGTGQGGYRQRSLHRRLLAYHFCQAHDVSSLSPADFVRHLVQQLRVSELLSPHFEEKLRDPEIVNALRPEVCERDPDEAFKKAVLFPLLELDPPKQCCFILVDSIDETNVSGPGEKLERGGSCGSAGSFSMVAGRSKTVGELLANHHQLLPQWVLLMCTARRYNRGMARMFAGFRKLSLDEVRKANVVKDVQQYILARLDSEPALRAHMGRDDTAELLNQLHIKSHGCLLYAERILDAVAANSIVLREIREIPGTLNGLYLWLCQRIFTRKQFSRVQPLINAILAARSPLNEPDLLGCVKAYQESISREEFSKRLNVLKRVLVERNGRYLLFHHSFAEWLVDVKHCTQKYLCKTVEGHALIAKSLSSRGSDLAADEVQTLASHLVRLEGIQDSNRPEHTTVDRHTLALWLVMTDVPVDDCLRTTDASPKDQRALRLLLEAGAKPRLSEMDDIVQIASDECSPEGSDLDPLADLLRATASGLGQDCEGGGESLTLSGSNSGGSLLHALCAEGNSRLVALLLARGGVDLEASDRTGQTALNLAARHGHAEIVTLLLEAGAEPDRADVDGWTPLRSAAWGGHVATVEVLLKRGADVERADAEGRTALRAAAWGGHEEIVLQLLRAGAKVDGCDAEGRTPLIAAAYMSHAEIVEHLLEFGADPDHEDSDGRTALSVAALCVPASEGYTKVANILLEKAASVDHEDRDGMTPLLVAAFEGHKEVCELLLEYEADPEHADKGGRTPLWAAASMGHCGVVALLLFWGCSVDSIDNEGRTVLSVASAQGSAKVVRLLLDRGLDEMHRDNAGWTPLHYAAFEGHITVCEVLLDVGSKPDEIDNDGKNPVMLASQEGHVSVVSLLVQRGANPNHRAHDGKTALRLAAVEGHREVVRTLIKAGADPNTKDADGRSTLYVLALENRVSMARCLIAESASFGPPAPPPRGGLATPTSLPPLLDLEGADSEGRTPLHVSAWQGHTDMAALLLDAGADVNATDKEKRTALQSASWQGHSAIVRLLLSRNAKVDHTCSQGATALCIAAQEGHVACVKALLQGGADPHHSDRCGRTALRVAAKSGHEEIVRLLEEAAAATGAMHHRSKHSASSIASTVETKVSSAVLMPPSYRSHSPVGGQDVSPDSTSDLKRRSYISVGNQSSSKSSSNFTGSSTKSAQGVTLVQQPRMDLSFTQQLQRASKHRPLSQVLLLSPLSEPQSPIYASPPQSPLSDSSVRNSNSSPPKGERPTLANSTAINSPFPDTMPVSLAPLSFTQDSHMRIILGSRPTPLDNSAKSKRNGIATNPNLKTSANSVAGGIKVGLKNGFEAARKQVTAKCQATRSNGFPWKKETPL</sequence>
<dbReference type="Pfam" id="PF12796">
    <property type="entry name" value="Ank_2"/>
    <property type="match status" value="4"/>
</dbReference>
<feature type="repeat" description="ANK" evidence="5">
    <location>
        <begin position="1047"/>
        <end position="1079"/>
    </location>
</feature>
<reference evidence="10 11" key="1">
    <citation type="submission" date="2020-04" db="EMBL/GenBank/DDBJ databases">
        <authorList>
            <person name="Alioto T."/>
            <person name="Alioto T."/>
            <person name="Gomez Garrido J."/>
        </authorList>
    </citation>
    <scope>NUCLEOTIDE SEQUENCE [LARGE SCALE GENOMIC DNA]</scope>
</reference>
<feature type="region of interest" description="Disordered" evidence="6">
    <location>
        <begin position="985"/>
        <end position="1013"/>
    </location>
</feature>
<comment type="caution">
    <text evidence="10">The sequence shown here is derived from an EMBL/GenBank/DDBJ whole genome shotgun (WGS) entry which is preliminary data.</text>
</comment>
<dbReference type="InterPro" id="IPR002110">
    <property type="entry name" value="Ankyrin_rpt"/>
</dbReference>
<dbReference type="OrthoDB" id="427518at2759"/>
<dbReference type="PANTHER" id="PTHR24166:SF48">
    <property type="entry name" value="PROTEIN VAPYRIN"/>
    <property type="match status" value="1"/>
</dbReference>
<keyword evidence="4 5" id="KW-0040">ANK repeat</keyword>
<dbReference type="InterPro" id="IPR036770">
    <property type="entry name" value="Ankyrin_rpt-contain_sf"/>
</dbReference>
<evidence type="ECO:0000256" key="2">
    <source>
        <dbReference type="ARBA" id="ARBA00022737"/>
    </source>
</evidence>
<feature type="repeat" description="ANK" evidence="5">
    <location>
        <begin position="1113"/>
        <end position="1145"/>
    </location>
</feature>
<evidence type="ECO:0000313" key="11">
    <source>
        <dbReference type="Proteomes" id="UP000494165"/>
    </source>
</evidence>
<feature type="repeat" description="ANK" evidence="5">
    <location>
        <begin position="556"/>
        <end position="589"/>
    </location>
</feature>
<keyword evidence="1" id="KW-0597">Phosphoprotein</keyword>
<evidence type="ECO:0000259" key="7">
    <source>
        <dbReference type="Pfam" id="PF24883"/>
    </source>
</evidence>
<feature type="repeat" description="ANK" evidence="5">
    <location>
        <begin position="760"/>
        <end position="792"/>
    </location>
</feature>
<organism evidence="10 11">
    <name type="scientific">Cloeon dipterum</name>
    <dbReference type="NCBI Taxonomy" id="197152"/>
    <lineage>
        <taxon>Eukaryota</taxon>
        <taxon>Metazoa</taxon>
        <taxon>Ecdysozoa</taxon>
        <taxon>Arthropoda</taxon>
        <taxon>Hexapoda</taxon>
        <taxon>Insecta</taxon>
        <taxon>Pterygota</taxon>
        <taxon>Palaeoptera</taxon>
        <taxon>Ephemeroptera</taxon>
        <taxon>Pisciforma</taxon>
        <taxon>Baetidae</taxon>
        <taxon>Cloeon</taxon>
    </lineage>
</organism>
<keyword evidence="11" id="KW-1185">Reference proteome</keyword>
<dbReference type="InterPro" id="IPR056884">
    <property type="entry name" value="NPHP3-like_N"/>
</dbReference>
<dbReference type="PROSITE" id="PS50088">
    <property type="entry name" value="ANK_REPEAT"/>
    <property type="match status" value="15"/>
</dbReference>
<feature type="repeat" description="ANK" evidence="5">
    <location>
        <begin position="826"/>
        <end position="858"/>
    </location>
</feature>
<feature type="repeat" description="ANK" evidence="5">
    <location>
        <begin position="793"/>
        <end position="825"/>
    </location>
</feature>
<evidence type="ECO:0000256" key="6">
    <source>
        <dbReference type="SAM" id="MobiDB-lite"/>
    </source>
</evidence>
<dbReference type="Pfam" id="PF24883">
    <property type="entry name" value="NPHP3_N"/>
    <property type="match status" value="1"/>
</dbReference>
<dbReference type="Pfam" id="PF25520">
    <property type="entry name" value="AAA_lid_TANC1"/>
    <property type="match status" value="1"/>
</dbReference>
<feature type="region of interest" description="Disordered" evidence="6">
    <location>
        <begin position="1169"/>
        <end position="1219"/>
    </location>
</feature>
<dbReference type="Pfam" id="PF00023">
    <property type="entry name" value="Ank"/>
    <property type="match status" value="1"/>
</dbReference>
<dbReference type="PANTHER" id="PTHR24166">
    <property type="entry name" value="ROLLING PEBBLES, ISOFORM B"/>
    <property type="match status" value="1"/>
</dbReference>
<proteinExistence type="predicted"/>
<feature type="domain" description="TANC1/2-like winged helix" evidence="9">
    <location>
        <begin position="323"/>
        <end position="468"/>
    </location>
</feature>
<feature type="repeat" description="ANK" evidence="5">
    <location>
        <begin position="689"/>
        <end position="721"/>
    </location>
</feature>
<feature type="region of interest" description="Disordered" evidence="6">
    <location>
        <begin position="1327"/>
        <end position="1347"/>
    </location>
</feature>
<evidence type="ECO:0000259" key="9">
    <source>
        <dbReference type="Pfam" id="PF25521"/>
    </source>
</evidence>
<name>A0A8S1D728_9INSE</name>
<feature type="repeat" description="ANK" evidence="5">
    <location>
        <begin position="590"/>
        <end position="622"/>
    </location>
</feature>
<dbReference type="InterPro" id="IPR050889">
    <property type="entry name" value="Dendritic_Spine_Reg/Scaffold"/>
</dbReference>
<evidence type="ECO:0000256" key="3">
    <source>
        <dbReference type="ARBA" id="ARBA00022803"/>
    </source>
</evidence>
<evidence type="ECO:0000313" key="10">
    <source>
        <dbReference type="EMBL" id="CAB3376734.1"/>
    </source>
</evidence>
<dbReference type="Gene3D" id="1.25.40.20">
    <property type="entry name" value="Ankyrin repeat-containing domain"/>
    <property type="match status" value="5"/>
</dbReference>
<feature type="repeat" description="ANK" evidence="5">
    <location>
        <begin position="892"/>
        <end position="924"/>
    </location>
</feature>
<accession>A0A8S1D728</accession>
<feature type="repeat" description="ANK" evidence="5">
    <location>
        <begin position="656"/>
        <end position="688"/>
    </location>
</feature>
<dbReference type="Pfam" id="PF13857">
    <property type="entry name" value="Ank_5"/>
    <property type="match status" value="1"/>
</dbReference>
<feature type="domain" description="Nephrocystin 3-like N-terminal" evidence="7">
    <location>
        <begin position="35"/>
        <end position="166"/>
    </location>
</feature>
<feature type="repeat" description="ANK" evidence="5">
    <location>
        <begin position="1014"/>
        <end position="1046"/>
    </location>
</feature>
<dbReference type="Pfam" id="PF13637">
    <property type="entry name" value="Ank_4"/>
    <property type="match status" value="1"/>
</dbReference>
<dbReference type="InterPro" id="IPR058018">
    <property type="entry name" value="AAA_lid_TANC1/2"/>
</dbReference>
<feature type="compositionally biased region" description="Low complexity" evidence="6">
    <location>
        <begin position="1198"/>
        <end position="1218"/>
    </location>
</feature>
<dbReference type="PROSITE" id="PS50297">
    <property type="entry name" value="ANK_REP_REGION"/>
    <property type="match status" value="14"/>
</dbReference>
<feature type="region of interest" description="Disordered" evidence="6">
    <location>
        <begin position="1259"/>
        <end position="1300"/>
    </location>
</feature>
<dbReference type="InterPro" id="IPR058056">
    <property type="entry name" value="WH_TANC1/2"/>
</dbReference>
<dbReference type="Proteomes" id="UP000494165">
    <property type="component" value="Unassembled WGS sequence"/>
</dbReference>
<keyword evidence="2" id="KW-0677">Repeat</keyword>